<comment type="function">
    <text evidence="12 14">F(1)F(0) ATP synthase produces ATP from ADP in the presence of a proton or sodium gradient. F-type ATPases consist of two structural domains, F(1) containing the extramembraneous catalytic core and F(0) containing the membrane proton channel, linked together by a central stalk and a peripheral stalk. During catalysis, ATP synthesis in the catalytic domain of F(1) is coupled via a rotary mechanism of the central stalk subunits to proton translocation.</text>
</comment>
<keyword evidence="7 14" id="KW-0375">Hydrogen ion transport</keyword>
<dbReference type="GO" id="GO:0046961">
    <property type="term" value="F:proton-transporting ATPase activity, rotational mechanism"/>
    <property type="evidence" value="ECO:0007669"/>
    <property type="project" value="TreeGrafter"/>
</dbReference>
<comment type="function">
    <text evidence="14">Component of the F(0) channel, it forms part of the peripheral stalk, linking F(1) to F(0).</text>
</comment>
<dbReference type="Gene3D" id="1.20.5.620">
    <property type="entry name" value="F1F0 ATP synthase subunit B, membrane domain"/>
    <property type="match status" value="1"/>
</dbReference>
<evidence type="ECO:0000256" key="9">
    <source>
        <dbReference type="ARBA" id="ARBA00023065"/>
    </source>
</evidence>
<evidence type="ECO:0000256" key="11">
    <source>
        <dbReference type="ARBA" id="ARBA00023310"/>
    </source>
</evidence>
<comment type="subunit">
    <text evidence="13 14">F-type ATPases have 2 components, F(1) - the catalytic core - and F(0) - the membrane proton channel. F(1) has five subunits: alpha(3), beta(3), gamma(1), delta(1), epsilon(1). F(0) has three main subunits: a(1), b(2) and c(10-14). The alpha and beta chains form an alternating ring which encloses part of the gamma chain. F(1) is attached to F(0) by a central stalk formed by the gamma and epsilon chains, while a peripheral stalk is formed by the delta and b chains.</text>
</comment>
<dbReference type="HOGENOM" id="CLU_079215_5_2_11"/>
<dbReference type="OrthoDB" id="5242917at2"/>
<dbReference type="eggNOG" id="COG0711">
    <property type="taxonomic scope" value="Bacteria"/>
</dbReference>
<evidence type="ECO:0000256" key="16">
    <source>
        <dbReference type="SAM" id="MobiDB-lite"/>
    </source>
</evidence>
<dbReference type="PANTHER" id="PTHR33445:SF1">
    <property type="entry name" value="ATP SYNTHASE SUBUNIT B"/>
    <property type="match status" value="1"/>
</dbReference>
<evidence type="ECO:0000256" key="10">
    <source>
        <dbReference type="ARBA" id="ARBA00023136"/>
    </source>
</evidence>
<evidence type="ECO:0000256" key="15">
    <source>
        <dbReference type="RuleBase" id="RU003848"/>
    </source>
</evidence>
<keyword evidence="8 14" id="KW-1133">Transmembrane helix</keyword>
<dbReference type="Pfam" id="PF00430">
    <property type="entry name" value="ATP-synt_B"/>
    <property type="match status" value="1"/>
</dbReference>
<dbReference type="STRING" id="640132.Srot_0695"/>
<comment type="subcellular location">
    <subcellularLocation>
        <location evidence="14">Cell inner membrane</location>
        <topology evidence="14">Single-pass membrane protein</topology>
    </subcellularLocation>
    <subcellularLocation>
        <location evidence="1">Cell membrane</location>
        <topology evidence="1">Single-pass membrane protein</topology>
    </subcellularLocation>
</comment>
<keyword evidence="3 14" id="KW-0813">Transport</keyword>
<reference evidence="17 18" key="1">
    <citation type="journal article" date="2010" name="Stand. Genomic Sci.">
        <title>Complete genome sequence of Segniliparus rotundus type strain (CDC 1076).</title>
        <authorList>
            <person name="Sikorski J."/>
            <person name="Lapidus A."/>
            <person name="Copeland A."/>
            <person name="Misra M."/>
            <person name="Glavina Del Rio T."/>
            <person name="Nolan M."/>
            <person name="Lucas S."/>
            <person name="Chen F."/>
            <person name="Tice H."/>
            <person name="Cheng J.F."/>
            <person name="Jando M."/>
            <person name="Schneider S."/>
            <person name="Bruce D."/>
            <person name="Goodwin L."/>
            <person name="Pitluck S."/>
            <person name="Liolios K."/>
            <person name="Mikhailova N."/>
            <person name="Pati A."/>
            <person name="Ivanova N."/>
            <person name="Mavromatis K."/>
            <person name="Chen A."/>
            <person name="Palaniappan K."/>
            <person name="Chertkov O."/>
            <person name="Land M."/>
            <person name="Hauser L."/>
            <person name="Chang Y.J."/>
            <person name="Jeffries C.D."/>
            <person name="Brettin T."/>
            <person name="Detter J.C."/>
            <person name="Han C."/>
            <person name="Rohde M."/>
            <person name="Goker M."/>
            <person name="Bristow J."/>
            <person name="Eisen J.A."/>
            <person name="Markowitz V."/>
            <person name="Hugenholtz P."/>
            <person name="Kyrpides N.C."/>
            <person name="Klenk H.P."/>
        </authorList>
    </citation>
    <scope>NUCLEOTIDE SEQUENCE [LARGE SCALE GENOMIC DNA]</scope>
    <source>
        <strain evidence="18">ATCC BAA-972 / CDC 1076 / CIP 108378 / DSM 44985 / JCM 13578</strain>
    </source>
</reference>
<name>D6ZDB3_SEGRD</name>
<keyword evidence="9 14" id="KW-0406">Ion transport</keyword>
<dbReference type="AlphaFoldDB" id="D6ZDB3"/>
<dbReference type="GO" id="GO:0045259">
    <property type="term" value="C:proton-transporting ATP synthase complex"/>
    <property type="evidence" value="ECO:0007669"/>
    <property type="project" value="UniProtKB-KW"/>
</dbReference>
<gene>
    <name evidence="14" type="primary">atpF</name>
    <name evidence="17" type="ordered locus">Srot_0695</name>
</gene>
<keyword evidence="6 14" id="KW-0812">Transmembrane</keyword>
<dbReference type="InterPro" id="IPR002146">
    <property type="entry name" value="ATP_synth_b/b'su_bac/chlpt"/>
</dbReference>
<accession>D6ZDB3</accession>
<dbReference type="NCBIfam" id="TIGR01144">
    <property type="entry name" value="ATP_synt_b"/>
    <property type="match status" value="1"/>
</dbReference>
<dbReference type="InterPro" id="IPR028987">
    <property type="entry name" value="ATP_synth_B-like_membr_sf"/>
</dbReference>
<dbReference type="KEGG" id="srt:Srot_0695"/>
<dbReference type="GO" id="GO:0005886">
    <property type="term" value="C:plasma membrane"/>
    <property type="evidence" value="ECO:0007669"/>
    <property type="project" value="UniProtKB-SubCell"/>
</dbReference>
<feature type="compositionally biased region" description="Low complexity" evidence="16">
    <location>
        <begin position="115"/>
        <end position="124"/>
    </location>
</feature>
<dbReference type="InterPro" id="IPR005864">
    <property type="entry name" value="ATP_synth_F0_bsu_bac"/>
</dbReference>
<comment type="similarity">
    <text evidence="2 14 15">Belongs to the ATPase B chain family.</text>
</comment>
<evidence type="ECO:0000256" key="6">
    <source>
        <dbReference type="ARBA" id="ARBA00022692"/>
    </source>
</evidence>
<keyword evidence="4 14" id="KW-1003">Cell membrane</keyword>
<evidence type="ECO:0000256" key="14">
    <source>
        <dbReference type="HAMAP-Rule" id="MF_01398"/>
    </source>
</evidence>
<evidence type="ECO:0000256" key="13">
    <source>
        <dbReference type="ARBA" id="ARBA00025830"/>
    </source>
</evidence>
<evidence type="ECO:0000256" key="2">
    <source>
        <dbReference type="ARBA" id="ARBA00005513"/>
    </source>
</evidence>
<evidence type="ECO:0000256" key="1">
    <source>
        <dbReference type="ARBA" id="ARBA00004162"/>
    </source>
</evidence>
<evidence type="ECO:0000256" key="7">
    <source>
        <dbReference type="ARBA" id="ARBA00022781"/>
    </source>
</evidence>
<proteinExistence type="inferred from homology"/>
<keyword evidence="5 14" id="KW-0138">CF(0)</keyword>
<dbReference type="EMBL" id="CP001958">
    <property type="protein sequence ID" value="ADG97177.1"/>
    <property type="molecule type" value="Genomic_DNA"/>
</dbReference>
<dbReference type="RefSeq" id="WP_013137633.1">
    <property type="nucleotide sequence ID" value="NC_014168.1"/>
</dbReference>
<dbReference type="PANTHER" id="PTHR33445">
    <property type="entry name" value="ATP SYNTHASE SUBUNIT B', CHLOROPLASTIC"/>
    <property type="match status" value="1"/>
</dbReference>
<organism evidence="17 18">
    <name type="scientific">Segniliparus rotundus (strain ATCC BAA-972 / CDC 1076 / CIP 108378 / DSM 44985 / JCM 13578)</name>
    <dbReference type="NCBI Taxonomy" id="640132"/>
    <lineage>
        <taxon>Bacteria</taxon>
        <taxon>Bacillati</taxon>
        <taxon>Actinomycetota</taxon>
        <taxon>Actinomycetes</taxon>
        <taxon>Mycobacteriales</taxon>
        <taxon>Segniliparaceae</taxon>
        <taxon>Segniliparus</taxon>
    </lineage>
</organism>
<protein>
    <recommendedName>
        <fullName evidence="14">ATP synthase subunit b</fullName>
    </recommendedName>
    <alternativeName>
        <fullName evidence="14">ATP synthase F(0) sector subunit b</fullName>
    </alternativeName>
    <alternativeName>
        <fullName evidence="14">ATPase subunit I</fullName>
    </alternativeName>
    <alternativeName>
        <fullName evidence="14">F-type ATPase subunit b</fullName>
        <shortName evidence="14">F-ATPase subunit b</shortName>
    </alternativeName>
</protein>
<evidence type="ECO:0000313" key="18">
    <source>
        <dbReference type="Proteomes" id="UP000002247"/>
    </source>
</evidence>
<evidence type="ECO:0000256" key="12">
    <source>
        <dbReference type="ARBA" id="ARBA00025198"/>
    </source>
</evidence>
<dbReference type="InterPro" id="IPR050059">
    <property type="entry name" value="ATP_synthase_B_chain"/>
</dbReference>
<keyword evidence="10 14" id="KW-0472">Membrane</keyword>
<dbReference type="NCBIfam" id="NF004412">
    <property type="entry name" value="PRK05759.1-3"/>
    <property type="match status" value="1"/>
</dbReference>
<dbReference type="GO" id="GO:0046933">
    <property type="term" value="F:proton-transporting ATP synthase activity, rotational mechanism"/>
    <property type="evidence" value="ECO:0007669"/>
    <property type="project" value="UniProtKB-UniRule"/>
</dbReference>
<dbReference type="CDD" id="cd06503">
    <property type="entry name" value="ATP-synt_Fo_b"/>
    <property type="match status" value="1"/>
</dbReference>
<evidence type="ECO:0000256" key="3">
    <source>
        <dbReference type="ARBA" id="ARBA00022448"/>
    </source>
</evidence>
<feature type="compositionally biased region" description="Basic and acidic residues" evidence="16">
    <location>
        <begin position="125"/>
        <end position="136"/>
    </location>
</feature>
<keyword evidence="14" id="KW-0997">Cell inner membrane</keyword>
<evidence type="ECO:0000256" key="5">
    <source>
        <dbReference type="ARBA" id="ARBA00022547"/>
    </source>
</evidence>
<evidence type="ECO:0000313" key="17">
    <source>
        <dbReference type="EMBL" id="ADG97177.1"/>
    </source>
</evidence>
<dbReference type="SUPFAM" id="SSF81573">
    <property type="entry name" value="F1F0 ATP synthase subunit B, membrane domain"/>
    <property type="match status" value="1"/>
</dbReference>
<feature type="region of interest" description="Disordered" evidence="16">
    <location>
        <begin position="115"/>
        <end position="142"/>
    </location>
</feature>
<evidence type="ECO:0000256" key="8">
    <source>
        <dbReference type="ARBA" id="ARBA00022989"/>
    </source>
</evidence>
<dbReference type="HAMAP" id="MF_01398">
    <property type="entry name" value="ATP_synth_b_bprime"/>
    <property type="match status" value="1"/>
</dbReference>
<feature type="transmembrane region" description="Helical" evidence="14">
    <location>
        <begin position="25"/>
        <end position="44"/>
    </location>
</feature>
<evidence type="ECO:0000256" key="4">
    <source>
        <dbReference type="ARBA" id="ARBA00022475"/>
    </source>
</evidence>
<sequence>MILTTASVLAEGEKKDNFLIPNGTFLVELVIFILVLAVIWKFVVPPIQTVLQDREAQAAKTNEDNHKAAQALQDAKRKYSDELAGARGEATAIRDQARAEGQKVLAEARAAAQAEADQAQAQADSELRAQADRASAELKSSVRPLSEELADKVLADRAAAQRAVADHDFAGRS</sequence>
<keyword evidence="18" id="KW-1185">Reference proteome</keyword>
<dbReference type="Proteomes" id="UP000002247">
    <property type="component" value="Chromosome"/>
</dbReference>
<keyword evidence="11 14" id="KW-0066">ATP synthesis</keyword>